<dbReference type="AlphaFoldDB" id="A0A844AVA6"/>
<proteinExistence type="predicted"/>
<dbReference type="SUPFAM" id="SSF52266">
    <property type="entry name" value="SGNH hydrolase"/>
    <property type="match status" value="1"/>
</dbReference>
<gene>
    <name evidence="1" type="ORF">GHT07_14275</name>
</gene>
<evidence type="ECO:0008006" key="3">
    <source>
        <dbReference type="Google" id="ProtNLM"/>
    </source>
</evidence>
<keyword evidence="2" id="KW-1185">Reference proteome</keyword>
<dbReference type="Gene3D" id="3.40.50.1110">
    <property type="entry name" value="SGNH hydrolase"/>
    <property type="match status" value="1"/>
</dbReference>
<reference evidence="1 2" key="1">
    <citation type="submission" date="2019-11" db="EMBL/GenBank/DDBJ databases">
        <title>Caenimonas koreensis gen. nov., sp. nov., isolated from activated sludge.</title>
        <authorList>
            <person name="Seung H.R."/>
        </authorList>
    </citation>
    <scope>NUCLEOTIDE SEQUENCE [LARGE SCALE GENOMIC DNA]</scope>
    <source>
        <strain evidence="1 2">EMB320</strain>
    </source>
</reference>
<name>A0A844AVA6_9BURK</name>
<comment type="caution">
    <text evidence="1">The sequence shown here is derived from an EMBL/GenBank/DDBJ whole genome shotgun (WGS) entry which is preliminary data.</text>
</comment>
<dbReference type="InterPro" id="IPR036514">
    <property type="entry name" value="SGNH_hydro_sf"/>
</dbReference>
<sequence length="289" mass="31546">MPTSSTAPPAITISPDDYTGGYPLETASKALLAQGDSWFSIGALPPWRTTNLLFGLKLAQSTTIVNCAKPGAVLTHMTDTTTDTKFLQILNGPLSMKFDAILLSGGGNDMIDAVQSTHDSPEKRLLLRASEWGQPVAGAARYISEEGWSTFEGHMEDVFTRFIAARDKAASKNRHTPVVFHTYDRPTPRDASAGFGFGPWLCKAFTAFAIPPHDWHDVSVELFERLRVMLVRLGQQFPNMHLVDTQGTLAPAAASDAGASTDWQNEIHPTRSGYKQLAAKWVPVIEAVY</sequence>
<dbReference type="GO" id="GO:0016788">
    <property type="term" value="F:hydrolase activity, acting on ester bonds"/>
    <property type="evidence" value="ECO:0007669"/>
    <property type="project" value="UniProtKB-ARBA"/>
</dbReference>
<protein>
    <recommendedName>
        <fullName evidence="3">GDSL-like Lipase/Acylhydrolase family protein</fullName>
    </recommendedName>
</protein>
<evidence type="ECO:0000313" key="2">
    <source>
        <dbReference type="Proteomes" id="UP000487350"/>
    </source>
</evidence>
<evidence type="ECO:0000313" key="1">
    <source>
        <dbReference type="EMBL" id="MRD48450.1"/>
    </source>
</evidence>
<dbReference type="OrthoDB" id="6194308at2"/>
<dbReference type="RefSeq" id="WP_153585774.1">
    <property type="nucleotide sequence ID" value="NZ_WJBU01000013.1"/>
</dbReference>
<accession>A0A844AVA6</accession>
<organism evidence="1 2">
    <name type="scientific">Caenimonas koreensis DSM 17982</name>
    <dbReference type="NCBI Taxonomy" id="1121255"/>
    <lineage>
        <taxon>Bacteria</taxon>
        <taxon>Pseudomonadati</taxon>
        <taxon>Pseudomonadota</taxon>
        <taxon>Betaproteobacteria</taxon>
        <taxon>Burkholderiales</taxon>
        <taxon>Comamonadaceae</taxon>
        <taxon>Caenimonas</taxon>
    </lineage>
</organism>
<dbReference type="EMBL" id="WJBU01000013">
    <property type="protein sequence ID" value="MRD48450.1"/>
    <property type="molecule type" value="Genomic_DNA"/>
</dbReference>
<dbReference type="Proteomes" id="UP000487350">
    <property type="component" value="Unassembled WGS sequence"/>
</dbReference>